<evidence type="ECO:0000313" key="2">
    <source>
        <dbReference type="EMBL" id="NYT47326.1"/>
    </source>
</evidence>
<organism evidence="2 3">
    <name type="scientific">Candidatus Methanofishera endochildressiae</name>
    <dbReference type="NCBI Taxonomy" id="2738884"/>
    <lineage>
        <taxon>Bacteria</taxon>
        <taxon>Pseudomonadati</taxon>
        <taxon>Pseudomonadota</taxon>
        <taxon>Gammaproteobacteria</taxon>
        <taxon>Candidatus Methanofishera</taxon>
    </lineage>
</organism>
<name>A0A7Z0MP76_9GAMM</name>
<evidence type="ECO:0000256" key="1">
    <source>
        <dbReference type="SAM" id="MobiDB-lite"/>
    </source>
</evidence>
<dbReference type="AlphaFoldDB" id="A0A7Z0MP76"/>
<proteinExistence type="predicted"/>
<dbReference type="EMBL" id="JACCHS010000125">
    <property type="protein sequence ID" value="NYT47326.1"/>
    <property type="molecule type" value="Genomic_DNA"/>
</dbReference>
<feature type="region of interest" description="Disordered" evidence="1">
    <location>
        <begin position="104"/>
        <end position="137"/>
    </location>
</feature>
<evidence type="ECO:0000313" key="3">
    <source>
        <dbReference type="Proteomes" id="UP000537890"/>
    </source>
</evidence>
<dbReference type="Proteomes" id="UP000537890">
    <property type="component" value="Unassembled WGS sequence"/>
</dbReference>
<protein>
    <submittedName>
        <fullName evidence="2">Uncharacterized protein</fullName>
    </submittedName>
</protein>
<feature type="region of interest" description="Disordered" evidence="1">
    <location>
        <begin position="12"/>
        <end position="34"/>
    </location>
</feature>
<gene>
    <name evidence="2" type="ORF">H0A75_06845</name>
</gene>
<reference evidence="2 3" key="1">
    <citation type="submission" date="2020-05" db="EMBL/GenBank/DDBJ databases">
        <title>Horizontal transmission and recombination maintain forever young bacterial symbiont genomes.</title>
        <authorList>
            <person name="Russell S.L."/>
            <person name="Pepper-Tunick E."/>
            <person name="Svedberg J."/>
            <person name="Byrne A."/>
            <person name="Ruelas Castillo J."/>
            <person name="Vollmers C."/>
            <person name="Beinart R.A."/>
            <person name="Corbett-Detig R."/>
        </authorList>
    </citation>
    <scope>NUCLEOTIDE SEQUENCE [LARGE SCALE GENOMIC DNA]</scope>
    <source>
        <strain evidence="2">4727-3</strain>
    </source>
</reference>
<accession>A0A7Z0MP76</accession>
<sequence>MYQIRVITKLPNTEQSSKGKRDPGGSNELGRWDLTTHKNLSPNTAWFVPGFKLQNGALDFAAASDTVYQLLPMVDGSPRGTPVSSTTKLVANIAEILLKALKIPKIKSNHPKGKENHKSTNRQNQSTPGKLGKPQWP</sequence>
<comment type="caution">
    <text evidence="2">The sequence shown here is derived from an EMBL/GenBank/DDBJ whole genome shotgun (WGS) entry which is preliminary data.</text>
</comment>